<gene>
    <name evidence="2" type="ORF">J2S59_002745</name>
</gene>
<proteinExistence type="predicted"/>
<feature type="transmembrane region" description="Helical" evidence="1">
    <location>
        <begin position="170"/>
        <end position="188"/>
    </location>
</feature>
<evidence type="ECO:0000256" key="1">
    <source>
        <dbReference type="SAM" id="Phobius"/>
    </source>
</evidence>
<keyword evidence="3" id="KW-1185">Reference proteome</keyword>
<keyword evidence="1" id="KW-0472">Membrane</keyword>
<evidence type="ECO:0000313" key="2">
    <source>
        <dbReference type="EMBL" id="MDP9822936.1"/>
    </source>
</evidence>
<keyword evidence="1" id="KW-1133">Transmembrane helix</keyword>
<reference evidence="2 3" key="1">
    <citation type="submission" date="2023-07" db="EMBL/GenBank/DDBJ databases">
        <title>Sequencing the genomes of 1000 actinobacteria strains.</title>
        <authorList>
            <person name="Klenk H.-P."/>
        </authorList>
    </citation>
    <scope>NUCLEOTIDE SEQUENCE [LARGE SCALE GENOMIC DNA]</scope>
    <source>
        <strain evidence="2 3">GD13</strain>
    </source>
</reference>
<comment type="caution">
    <text evidence="2">The sequence shown here is derived from an EMBL/GenBank/DDBJ whole genome shotgun (WGS) entry which is preliminary data.</text>
</comment>
<accession>A0ABT9NR79</accession>
<dbReference type="PANTHER" id="PTHR32251">
    <property type="entry name" value="3-OXO-5-ALPHA-STEROID 4-DEHYDROGENASE"/>
    <property type="match status" value="1"/>
</dbReference>
<dbReference type="Pfam" id="PF06966">
    <property type="entry name" value="DUF1295"/>
    <property type="match status" value="1"/>
</dbReference>
<dbReference type="EMBL" id="JAUSQM010000001">
    <property type="protein sequence ID" value="MDP9822936.1"/>
    <property type="molecule type" value="Genomic_DNA"/>
</dbReference>
<feature type="transmembrane region" description="Helical" evidence="1">
    <location>
        <begin position="34"/>
        <end position="53"/>
    </location>
</feature>
<sequence>MANKPSSLLRVALVYVVAITVGAAWFFAGPDTRWLWLDGLIADVLATLVIFAASRLHRNSSFYDAYWSVLPPLLVAAWWVEADRADVAGDPLRLGLLLGVVGLWAVRLTANWIYAFPGLHHEDWRYALLRERAGRFGFLADLFAIHLVPTLQVFLALLPAYVVATRGDRAVGWLDVLAVVVGLGAILLETVADAQMHRFVRDRRPGEVMERGLWAWSRHPNYLGELGFWAGVALFGLAADPSAWWALVGVAGMLAMFYGASIPMMERRSLERRPAYQDVVDRVPRLFPRPPGRTRAREAAAR</sequence>
<dbReference type="Proteomes" id="UP001240447">
    <property type="component" value="Unassembled WGS sequence"/>
</dbReference>
<protein>
    <submittedName>
        <fullName evidence="2">Steroid 5-alpha reductase family enzyme</fullName>
    </submittedName>
</protein>
<feature type="transmembrane region" description="Helical" evidence="1">
    <location>
        <begin position="7"/>
        <end position="28"/>
    </location>
</feature>
<evidence type="ECO:0000313" key="3">
    <source>
        <dbReference type="Proteomes" id="UP001240447"/>
    </source>
</evidence>
<name>A0ABT9NR79_9ACTN</name>
<dbReference type="PANTHER" id="PTHR32251:SF23">
    <property type="entry name" value="3-OXO-5-ALPHA-STEROID 4-DEHYDROGENASE (DUF1295)"/>
    <property type="match status" value="1"/>
</dbReference>
<feature type="transmembrane region" description="Helical" evidence="1">
    <location>
        <begin position="244"/>
        <end position="264"/>
    </location>
</feature>
<feature type="transmembrane region" description="Helical" evidence="1">
    <location>
        <begin position="136"/>
        <end position="164"/>
    </location>
</feature>
<dbReference type="Gene3D" id="1.20.120.1630">
    <property type="match status" value="1"/>
</dbReference>
<dbReference type="InterPro" id="IPR010721">
    <property type="entry name" value="UstE-like"/>
</dbReference>
<organism evidence="2 3">
    <name type="scientific">Nocardioides massiliensis</name>
    <dbReference type="NCBI Taxonomy" id="1325935"/>
    <lineage>
        <taxon>Bacteria</taxon>
        <taxon>Bacillati</taxon>
        <taxon>Actinomycetota</taxon>
        <taxon>Actinomycetes</taxon>
        <taxon>Propionibacteriales</taxon>
        <taxon>Nocardioidaceae</taxon>
        <taxon>Nocardioides</taxon>
    </lineage>
</organism>
<keyword evidence="1" id="KW-0812">Transmembrane</keyword>
<dbReference type="PROSITE" id="PS50244">
    <property type="entry name" value="S5A_REDUCTASE"/>
    <property type="match status" value="1"/>
</dbReference>
<dbReference type="RefSeq" id="WP_181641397.1">
    <property type="nucleotide sequence ID" value="NZ_CCXJ01000017.1"/>
</dbReference>
<feature type="transmembrane region" description="Helical" evidence="1">
    <location>
        <begin position="94"/>
        <end position="115"/>
    </location>
</feature>